<evidence type="ECO:0000313" key="2">
    <source>
        <dbReference type="EMBL" id="ESQ43612.1"/>
    </source>
</evidence>
<dbReference type="PANTHER" id="PTHR31111">
    <property type="entry name" value="BNAA05G37150D PROTEIN-RELATED"/>
    <property type="match status" value="1"/>
</dbReference>
<dbReference type="Proteomes" id="UP000030689">
    <property type="component" value="Unassembled WGS sequence"/>
</dbReference>
<protein>
    <recommendedName>
        <fullName evidence="1">F-box domain-containing protein</fullName>
    </recommendedName>
</protein>
<evidence type="ECO:0000259" key="1">
    <source>
        <dbReference type="SMART" id="SM00256"/>
    </source>
</evidence>
<dbReference type="PANTHER" id="PTHR31111:SF130">
    <property type="entry name" value="F-BOX ASSOCIATED UBIQUITINATION EFFECTOR FAMILY PROTEIN"/>
    <property type="match status" value="1"/>
</dbReference>
<dbReference type="InterPro" id="IPR001810">
    <property type="entry name" value="F-box_dom"/>
</dbReference>
<reference evidence="2 3" key="1">
    <citation type="journal article" date="2013" name="Front. Plant Sci.">
        <title>The Reference Genome of the Halophytic Plant Eutrema salsugineum.</title>
        <authorList>
            <person name="Yang R."/>
            <person name="Jarvis D.E."/>
            <person name="Chen H."/>
            <person name="Beilstein M.A."/>
            <person name="Grimwood J."/>
            <person name="Jenkins J."/>
            <person name="Shu S."/>
            <person name="Prochnik S."/>
            <person name="Xin M."/>
            <person name="Ma C."/>
            <person name="Schmutz J."/>
            <person name="Wing R.A."/>
            <person name="Mitchell-Olds T."/>
            <person name="Schumaker K.S."/>
            <person name="Wang X."/>
        </authorList>
    </citation>
    <scope>NUCLEOTIDE SEQUENCE [LARGE SCALE GENOMIC DNA]</scope>
</reference>
<organism evidence="2 3">
    <name type="scientific">Eutrema salsugineum</name>
    <name type="common">Saltwater cress</name>
    <name type="synonym">Sisymbrium salsugineum</name>
    <dbReference type="NCBI Taxonomy" id="72664"/>
    <lineage>
        <taxon>Eukaryota</taxon>
        <taxon>Viridiplantae</taxon>
        <taxon>Streptophyta</taxon>
        <taxon>Embryophyta</taxon>
        <taxon>Tracheophyta</taxon>
        <taxon>Spermatophyta</taxon>
        <taxon>Magnoliopsida</taxon>
        <taxon>eudicotyledons</taxon>
        <taxon>Gunneridae</taxon>
        <taxon>Pentapetalae</taxon>
        <taxon>rosids</taxon>
        <taxon>malvids</taxon>
        <taxon>Brassicales</taxon>
        <taxon>Brassicaceae</taxon>
        <taxon>Eutremeae</taxon>
        <taxon>Eutrema</taxon>
    </lineage>
</organism>
<gene>
    <name evidence="2" type="ORF">EUTSA_v10015410mg</name>
</gene>
<dbReference type="Pfam" id="PF00646">
    <property type="entry name" value="F-box"/>
    <property type="match status" value="1"/>
</dbReference>
<accession>V4LME0</accession>
<sequence length="90" mass="10401">MNGRESIPIDLIIEILSNLPLKTIARFRCVSQLWASSLCRSSFTELFLTRSSAWSHLLFAVKRNPNFTVNEWHFYSSTQPQNPDENSVEL</sequence>
<dbReference type="Gene3D" id="1.20.1280.50">
    <property type="match status" value="1"/>
</dbReference>
<dbReference type="OMA" id="WHFYSST"/>
<proteinExistence type="predicted"/>
<dbReference type="SUPFAM" id="SSF81383">
    <property type="entry name" value="F-box domain"/>
    <property type="match status" value="1"/>
</dbReference>
<dbReference type="SMART" id="SM00256">
    <property type="entry name" value="FBOX"/>
    <property type="match status" value="1"/>
</dbReference>
<feature type="domain" description="F-box" evidence="1">
    <location>
        <begin position="7"/>
        <end position="47"/>
    </location>
</feature>
<dbReference type="Gramene" id="ESQ43612">
    <property type="protein sequence ID" value="ESQ43612"/>
    <property type="gene ID" value="EUTSA_v10015410mg"/>
</dbReference>
<keyword evidence="3" id="KW-1185">Reference proteome</keyword>
<name>V4LME0_EUTSA</name>
<dbReference type="KEGG" id="eus:EUTSA_v10015410mg"/>
<evidence type="ECO:0000313" key="3">
    <source>
        <dbReference type="Proteomes" id="UP000030689"/>
    </source>
</evidence>
<dbReference type="InterPro" id="IPR036047">
    <property type="entry name" value="F-box-like_dom_sf"/>
</dbReference>
<dbReference type="EMBL" id="KI517464">
    <property type="protein sequence ID" value="ESQ43612.1"/>
    <property type="molecule type" value="Genomic_DNA"/>
</dbReference>
<dbReference type="AlphaFoldDB" id="V4LME0"/>